<dbReference type="Proteomes" id="UP000054925">
    <property type="component" value="Unassembled WGS sequence"/>
</dbReference>
<dbReference type="EMBL" id="FCOL02000162">
    <property type="protein sequence ID" value="SAL85293.1"/>
    <property type="molecule type" value="Genomic_DNA"/>
</dbReference>
<proteinExistence type="predicted"/>
<protein>
    <submittedName>
        <fullName evidence="1">Phosphoenolpyruvate synthase</fullName>
    </submittedName>
</protein>
<keyword evidence="2" id="KW-1185">Reference proteome</keyword>
<evidence type="ECO:0000313" key="2">
    <source>
        <dbReference type="Proteomes" id="UP000054925"/>
    </source>
</evidence>
<organism evidence="1 2">
    <name type="scientific">Caballeronia terrestris</name>
    <dbReference type="NCBI Taxonomy" id="1226301"/>
    <lineage>
        <taxon>Bacteria</taxon>
        <taxon>Pseudomonadati</taxon>
        <taxon>Pseudomonadota</taxon>
        <taxon>Betaproteobacteria</taxon>
        <taxon>Burkholderiales</taxon>
        <taxon>Burkholderiaceae</taxon>
        <taxon>Caballeronia</taxon>
    </lineage>
</organism>
<accession>A0A158KX36</accession>
<dbReference type="AlphaFoldDB" id="A0A158KX36"/>
<evidence type="ECO:0000313" key="1">
    <source>
        <dbReference type="EMBL" id="SAL85293.1"/>
    </source>
</evidence>
<sequence length="60" mass="6857">MTNDTSQLVWFEDLRRTDVALVGGKNASLGEMVANRRQGREGSAWVCRHGRRVLAFPRRK</sequence>
<gene>
    <name evidence="1" type="ORF">AWB67_06906</name>
</gene>
<name>A0A158KX36_9BURK</name>
<dbReference type="Gene3D" id="3.30.1490.20">
    <property type="entry name" value="ATP-grasp fold, A domain"/>
    <property type="match status" value="1"/>
</dbReference>
<dbReference type="GO" id="GO:0005524">
    <property type="term" value="F:ATP binding"/>
    <property type="evidence" value="ECO:0007669"/>
    <property type="project" value="InterPro"/>
</dbReference>
<dbReference type="InterPro" id="IPR013815">
    <property type="entry name" value="ATP_grasp_subdomain_1"/>
</dbReference>
<dbReference type="SUPFAM" id="SSF56059">
    <property type="entry name" value="Glutathione synthetase ATP-binding domain-like"/>
    <property type="match status" value="1"/>
</dbReference>
<comment type="caution">
    <text evidence="1">The sequence shown here is derived from an EMBL/GenBank/DDBJ whole genome shotgun (WGS) entry which is preliminary data.</text>
</comment>
<reference evidence="1" key="1">
    <citation type="submission" date="2016-01" db="EMBL/GenBank/DDBJ databases">
        <authorList>
            <person name="Peeters C."/>
        </authorList>
    </citation>
    <scope>NUCLEOTIDE SEQUENCE [LARGE SCALE GENOMIC DNA]</scope>
    <source>
        <strain evidence="1">LMG 22937</strain>
    </source>
</reference>